<keyword evidence="2" id="KW-1185">Reference proteome</keyword>
<gene>
    <name evidence="1" type="ORF">TNIN_43791</name>
</gene>
<dbReference type="Proteomes" id="UP000886998">
    <property type="component" value="Unassembled WGS sequence"/>
</dbReference>
<reference evidence="1" key="1">
    <citation type="submission" date="2020-08" db="EMBL/GenBank/DDBJ databases">
        <title>Multicomponent nature underlies the extraordinary mechanical properties of spider dragline silk.</title>
        <authorList>
            <person name="Kono N."/>
            <person name="Nakamura H."/>
            <person name="Mori M."/>
            <person name="Yoshida Y."/>
            <person name="Ohtoshi R."/>
            <person name="Malay A.D."/>
            <person name="Moran D.A.P."/>
            <person name="Tomita M."/>
            <person name="Numata K."/>
            <person name="Arakawa K."/>
        </authorList>
    </citation>
    <scope>NUCLEOTIDE SEQUENCE</scope>
</reference>
<comment type="caution">
    <text evidence="1">The sequence shown here is derived from an EMBL/GenBank/DDBJ whole genome shotgun (WGS) entry which is preliminary data.</text>
</comment>
<protein>
    <submittedName>
        <fullName evidence="1">Uncharacterized protein</fullName>
    </submittedName>
</protein>
<name>A0A8X7BPI3_9ARAC</name>
<dbReference type="EMBL" id="BMAV01001116">
    <property type="protein sequence ID" value="GFY38925.1"/>
    <property type="molecule type" value="Genomic_DNA"/>
</dbReference>
<evidence type="ECO:0000313" key="2">
    <source>
        <dbReference type="Proteomes" id="UP000886998"/>
    </source>
</evidence>
<accession>A0A8X7BPI3</accession>
<sequence length="94" mass="10808">MMAFSLQNSTIEKLRGVNQFLKAKGVKPAGIHRRMVTVYRKDCVFRPYTRNLPSLNGSSLSILPTARECHSAIPYVWSLEKTSKKKALQLRWRT</sequence>
<organism evidence="1 2">
    <name type="scientific">Trichonephila inaurata madagascariensis</name>
    <dbReference type="NCBI Taxonomy" id="2747483"/>
    <lineage>
        <taxon>Eukaryota</taxon>
        <taxon>Metazoa</taxon>
        <taxon>Ecdysozoa</taxon>
        <taxon>Arthropoda</taxon>
        <taxon>Chelicerata</taxon>
        <taxon>Arachnida</taxon>
        <taxon>Araneae</taxon>
        <taxon>Araneomorphae</taxon>
        <taxon>Entelegynae</taxon>
        <taxon>Araneoidea</taxon>
        <taxon>Nephilidae</taxon>
        <taxon>Trichonephila</taxon>
        <taxon>Trichonephila inaurata</taxon>
    </lineage>
</organism>
<dbReference type="AlphaFoldDB" id="A0A8X7BPI3"/>
<evidence type="ECO:0000313" key="1">
    <source>
        <dbReference type="EMBL" id="GFY38925.1"/>
    </source>
</evidence>
<proteinExistence type="predicted"/>